<dbReference type="SUPFAM" id="SSF81383">
    <property type="entry name" value="F-box domain"/>
    <property type="match status" value="1"/>
</dbReference>
<feature type="domain" description="F-box/LRR-repeat protein 15/At3g58940/PEG3-like LRR" evidence="2">
    <location>
        <begin position="151"/>
        <end position="263"/>
    </location>
</feature>
<dbReference type="Proteomes" id="UP001374584">
    <property type="component" value="Unassembled WGS sequence"/>
</dbReference>
<comment type="caution">
    <text evidence="3">The sequence shown here is derived from an EMBL/GenBank/DDBJ whole genome shotgun (WGS) entry which is preliminary data.</text>
</comment>
<reference evidence="3 4" key="1">
    <citation type="submission" date="2024-01" db="EMBL/GenBank/DDBJ databases">
        <title>The genomes of 5 underutilized Papilionoideae crops provide insights into root nodulation and disease resistanc.</title>
        <authorList>
            <person name="Jiang F."/>
        </authorList>
    </citation>
    <scope>NUCLEOTIDE SEQUENCE [LARGE SCALE GENOMIC DNA]</scope>
    <source>
        <strain evidence="3">JINMINGXINNONG_FW02</strain>
        <tissue evidence="3">Leaves</tissue>
    </source>
</reference>
<proteinExistence type="predicted"/>
<keyword evidence="4" id="KW-1185">Reference proteome</keyword>
<dbReference type="AlphaFoldDB" id="A0AAN9QTJ8"/>
<protein>
    <recommendedName>
        <fullName evidence="5">F-box domain-containing protein</fullName>
    </recommendedName>
</protein>
<evidence type="ECO:0000313" key="3">
    <source>
        <dbReference type="EMBL" id="KAK7342693.1"/>
    </source>
</evidence>
<evidence type="ECO:0000259" key="2">
    <source>
        <dbReference type="Pfam" id="PF24758"/>
    </source>
</evidence>
<dbReference type="Pfam" id="PF24758">
    <property type="entry name" value="LRR_At5g56370"/>
    <property type="match status" value="1"/>
</dbReference>
<name>A0AAN9QTJ8_PHACN</name>
<sequence>MTTPEITNVRRRNNEELDIINELPAAVLSQIISSLSIDEAVRSSVLSKQWKPLWKQTSCLDFDGRQMVNPLSQLNNSLSKIVIFDPIKVSQHAEAYDQIVHQVLHLHLGDLISCRFRHFRQNLSAGDVEKWVEFVIMKKGLTSLNLECDKLIQDVHHIYLDMSPDVEIDFKPGIFSNLYSLELTNYTLNSVISSGFESCEKLRILKLKTMVMEDETINGILDNCLCLEKFSLTKSSGFKKLKIMNSSLKYLELQLLMLSELNVFVENLQVVKLNSLICPPEGLRIFTPKIDSFYYIYNALFQTPQSYQLKQSVLKAQDIFENCSDLLGSRTMNIFQNLLLLSIDLDLNNIREALSLSFILKSCFHLKNLEITIPVGGASKSNDGSQDCSLPFPNSIFWERKGVYYNCINYKLEYATIKGFKGKEQEVKFVKHIITNANKVKKITIVCDSVIVDEAKDLLSILRTSPHLSIILKLKKE</sequence>
<dbReference type="InterPro" id="IPR053772">
    <property type="entry name" value="At1g61320/At1g61330-like"/>
</dbReference>
<organism evidence="3 4">
    <name type="scientific">Phaseolus coccineus</name>
    <name type="common">Scarlet runner bean</name>
    <name type="synonym">Phaseolus multiflorus</name>
    <dbReference type="NCBI Taxonomy" id="3886"/>
    <lineage>
        <taxon>Eukaryota</taxon>
        <taxon>Viridiplantae</taxon>
        <taxon>Streptophyta</taxon>
        <taxon>Embryophyta</taxon>
        <taxon>Tracheophyta</taxon>
        <taxon>Spermatophyta</taxon>
        <taxon>Magnoliopsida</taxon>
        <taxon>eudicotyledons</taxon>
        <taxon>Gunneridae</taxon>
        <taxon>Pentapetalae</taxon>
        <taxon>rosids</taxon>
        <taxon>fabids</taxon>
        <taxon>Fabales</taxon>
        <taxon>Fabaceae</taxon>
        <taxon>Papilionoideae</taxon>
        <taxon>50 kb inversion clade</taxon>
        <taxon>NPAAA clade</taxon>
        <taxon>indigoferoid/millettioid clade</taxon>
        <taxon>Phaseoleae</taxon>
        <taxon>Phaseolus</taxon>
    </lineage>
</organism>
<evidence type="ECO:0000313" key="4">
    <source>
        <dbReference type="Proteomes" id="UP001374584"/>
    </source>
</evidence>
<gene>
    <name evidence="3" type="ORF">VNO80_25649</name>
</gene>
<dbReference type="Pfam" id="PF08387">
    <property type="entry name" value="FBD"/>
    <property type="match status" value="1"/>
</dbReference>
<dbReference type="PANTHER" id="PTHR34145:SF68">
    <property type="entry name" value="FBD DOMAIN-CONTAINING PROTEIN"/>
    <property type="match status" value="1"/>
</dbReference>
<dbReference type="InterPro" id="IPR055411">
    <property type="entry name" value="LRR_FXL15/At3g58940/PEG3-like"/>
</dbReference>
<accession>A0AAN9QTJ8</accession>
<dbReference type="EMBL" id="JAYMYR010000009">
    <property type="protein sequence ID" value="KAK7342693.1"/>
    <property type="molecule type" value="Genomic_DNA"/>
</dbReference>
<dbReference type="InterPro" id="IPR036047">
    <property type="entry name" value="F-box-like_dom_sf"/>
</dbReference>
<feature type="domain" description="FBD" evidence="1">
    <location>
        <begin position="407"/>
        <end position="445"/>
    </location>
</feature>
<dbReference type="PANTHER" id="PTHR34145">
    <property type="entry name" value="OS02G0105600 PROTEIN"/>
    <property type="match status" value="1"/>
</dbReference>
<dbReference type="InterPro" id="IPR006566">
    <property type="entry name" value="FBD"/>
</dbReference>
<dbReference type="SUPFAM" id="SSF52058">
    <property type="entry name" value="L domain-like"/>
    <property type="match status" value="1"/>
</dbReference>
<evidence type="ECO:0000259" key="1">
    <source>
        <dbReference type="Pfam" id="PF08387"/>
    </source>
</evidence>
<evidence type="ECO:0008006" key="5">
    <source>
        <dbReference type="Google" id="ProtNLM"/>
    </source>
</evidence>